<feature type="non-terminal residue" evidence="1">
    <location>
        <position position="168"/>
    </location>
</feature>
<gene>
    <name evidence="1" type="ORF">N1032_28130</name>
</gene>
<proteinExistence type="predicted"/>
<organism evidence="1 2">
    <name type="scientific">Herbiconiux daphne</name>
    <dbReference type="NCBI Taxonomy" id="2970914"/>
    <lineage>
        <taxon>Bacteria</taxon>
        <taxon>Bacillati</taxon>
        <taxon>Actinomycetota</taxon>
        <taxon>Actinomycetes</taxon>
        <taxon>Micrococcales</taxon>
        <taxon>Microbacteriaceae</taxon>
        <taxon>Herbiconiux</taxon>
    </lineage>
</organism>
<evidence type="ECO:0000313" key="1">
    <source>
        <dbReference type="EMBL" id="MCS5737606.1"/>
    </source>
</evidence>
<accession>A0ABT2HCK9</accession>
<evidence type="ECO:0000313" key="2">
    <source>
        <dbReference type="Proteomes" id="UP001165586"/>
    </source>
</evidence>
<comment type="caution">
    <text evidence="1">The sequence shown here is derived from an EMBL/GenBank/DDBJ whole genome shotgun (WGS) entry which is preliminary data.</text>
</comment>
<protein>
    <submittedName>
        <fullName evidence="1">PBSX family phage terminase large subunit</fullName>
    </submittedName>
</protein>
<dbReference type="Proteomes" id="UP001165586">
    <property type="component" value="Unassembled WGS sequence"/>
</dbReference>
<dbReference type="EMBL" id="JANLCJ010000867">
    <property type="protein sequence ID" value="MCS5737606.1"/>
    <property type="molecule type" value="Genomic_DNA"/>
</dbReference>
<name>A0ABT2HCK9_9MICO</name>
<sequence length="168" mass="19176">MECEVNEGTPRSGKTLSDAFKMALFYLNSEDENHLVLAYNQEQVFRMFIDGNGFGLINILKGCCEIKHDERGDHLLIRQPHSGREVKVYYKGGGKINARGAITGMTLGSVVFLEYDLIHPEVVDECFRRTMAAANRYHLMEMNPPPPNHPNLEKIEQFRNGGRLLERH</sequence>
<keyword evidence="2" id="KW-1185">Reference proteome</keyword>
<reference evidence="1" key="1">
    <citation type="submission" date="2022-08" db="EMBL/GenBank/DDBJ databases">
        <authorList>
            <person name="Deng Y."/>
            <person name="Han X.-F."/>
            <person name="Zhang Y.-Q."/>
        </authorList>
    </citation>
    <scope>NUCLEOTIDE SEQUENCE</scope>
    <source>
        <strain evidence="1">CPCC 203386</strain>
    </source>
</reference>